<organism evidence="3 5">
    <name type="scientific">Adineta ricciae</name>
    <name type="common">Rotifer</name>
    <dbReference type="NCBI Taxonomy" id="249248"/>
    <lineage>
        <taxon>Eukaryota</taxon>
        <taxon>Metazoa</taxon>
        <taxon>Spiralia</taxon>
        <taxon>Gnathifera</taxon>
        <taxon>Rotifera</taxon>
        <taxon>Eurotatoria</taxon>
        <taxon>Bdelloidea</taxon>
        <taxon>Adinetida</taxon>
        <taxon>Adinetidae</taxon>
        <taxon>Adineta</taxon>
    </lineage>
</organism>
<sequence>MKSMIIIVVIFTLNSCFAEQLLGGWSVTTDETLKQDCLSQALAQIQGQKVTDAEKLVSDNVCQTQIVNGLNIKCTFVLNGQPWKCSFYKSFIGTKETKLEGCEEVKPQNSEDI</sequence>
<feature type="signal peptide" evidence="1">
    <location>
        <begin position="1"/>
        <end position="18"/>
    </location>
</feature>
<dbReference type="OrthoDB" id="10046804at2759"/>
<reference evidence="3" key="1">
    <citation type="submission" date="2021-02" db="EMBL/GenBank/DDBJ databases">
        <authorList>
            <person name="Nowell W R."/>
        </authorList>
    </citation>
    <scope>NUCLEOTIDE SEQUENCE</scope>
</reference>
<accession>A0A815FBL7</accession>
<keyword evidence="4" id="KW-1185">Reference proteome</keyword>
<gene>
    <name evidence="3" type="ORF">EDS130_LOCUS31682</name>
    <name evidence="2" type="ORF">XAT740_LOCUS29328</name>
</gene>
<evidence type="ECO:0000313" key="4">
    <source>
        <dbReference type="Proteomes" id="UP000663828"/>
    </source>
</evidence>
<comment type="caution">
    <text evidence="3">The sequence shown here is derived from an EMBL/GenBank/DDBJ whole genome shotgun (WGS) entry which is preliminary data.</text>
</comment>
<dbReference type="EMBL" id="CAJNOJ010000235">
    <property type="protein sequence ID" value="CAF1321393.1"/>
    <property type="molecule type" value="Genomic_DNA"/>
</dbReference>
<dbReference type="AlphaFoldDB" id="A0A815FBL7"/>
<dbReference type="Proteomes" id="UP000663828">
    <property type="component" value="Unassembled WGS sequence"/>
</dbReference>
<name>A0A815FBL7_ADIRI</name>
<evidence type="ECO:0000313" key="3">
    <source>
        <dbReference type="EMBL" id="CAF1321393.1"/>
    </source>
</evidence>
<feature type="chain" id="PRO_5036227407" evidence="1">
    <location>
        <begin position="19"/>
        <end position="113"/>
    </location>
</feature>
<protein>
    <submittedName>
        <fullName evidence="3">Uncharacterized protein</fullName>
    </submittedName>
</protein>
<proteinExistence type="predicted"/>
<keyword evidence="1" id="KW-0732">Signal</keyword>
<evidence type="ECO:0000313" key="5">
    <source>
        <dbReference type="Proteomes" id="UP000663852"/>
    </source>
</evidence>
<evidence type="ECO:0000313" key="2">
    <source>
        <dbReference type="EMBL" id="CAF1309947.1"/>
    </source>
</evidence>
<dbReference type="EMBL" id="CAJNOR010002551">
    <property type="protein sequence ID" value="CAF1309947.1"/>
    <property type="molecule type" value="Genomic_DNA"/>
</dbReference>
<evidence type="ECO:0000256" key="1">
    <source>
        <dbReference type="SAM" id="SignalP"/>
    </source>
</evidence>
<dbReference type="Proteomes" id="UP000663852">
    <property type="component" value="Unassembled WGS sequence"/>
</dbReference>